<evidence type="ECO:0000313" key="2">
    <source>
        <dbReference type="EMBL" id="GCF13190.1"/>
    </source>
</evidence>
<dbReference type="EMBL" id="BIXZ01000001">
    <property type="protein sequence ID" value="GCF13190.1"/>
    <property type="molecule type" value="Genomic_DNA"/>
</dbReference>
<dbReference type="Proteomes" id="UP000304382">
    <property type="component" value="Unassembled WGS sequence"/>
</dbReference>
<dbReference type="Pfam" id="PF24287">
    <property type="entry name" value="DUF7475"/>
    <property type="match status" value="1"/>
</dbReference>
<protein>
    <submittedName>
        <fullName evidence="2">Uncharacterized protein</fullName>
    </submittedName>
</protein>
<dbReference type="RefSeq" id="WP_137682823.1">
    <property type="nucleotide sequence ID" value="NZ_BIXZ01000001.1"/>
</dbReference>
<reference evidence="2 3" key="1">
    <citation type="submission" date="2019-02" db="EMBL/GenBank/DDBJ databases">
        <title>Haloarcula mannanilyticum sp. nov., a mannan degrading haloarchaeon isolated from commercial salt.</title>
        <authorList>
            <person name="Enomoto S."/>
            <person name="Shimane Y."/>
            <person name="Kamekura M."/>
            <person name="Ito T."/>
            <person name="Moriya O."/>
            <person name="Ihara K."/>
            <person name="Takahashi-Ando N."/>
            <person name="Fukushima Y."/>
            <person name="Yoshida Y."/>
            <person name="Usama R."/>
            <person name="Takai K."/>
            <person name="Minegishi H."/>
        </authorList>
    </citation>
    <scope>NUCLEOTIDE SEQUENCE [LARGE SCALE GENOMIC DNA]</scope>
    <source>
        <strain evidence="2 3">MD130-1</strain>
    </source>
</reference>
<keyword evidence="1" id="KW-0472">Membrane</keyword>
<evidence type="ECO:0000313" key="3">
    <source>
        <dbReference type="Proteomes" id="UP000304382"/>
    </source>
</evidence>
<keyword evidence="1" id="KW-1133">Transmembrane helix</keyword>
<comment type="caution">
    <text evidence="2">The sequence shown here is derived from an EMBL/GenBank/DDBJ whole genome shotgun (WGS) entry which is preliminary data.</text>
</comment>
<feature type="transmembrane region" description="Helical" evidence="1">
    <location>
        <begin position="48"/>
        <end position="66"/>
    </location>
</feature>
<accession>A0A4C2EIN2</accession>
<evidence type="ECO:0000256" key="1">
    <source>
        <dbReference type="SAM" id="Phobius"/>
    </source>
</evidence>
<dbReference type="OrthoDB" id="330759at2157"/>
<name>A0A4C2EIN2_9EURY</name>
<organism evidence="2 3">
    <name type="scientific">Haloarcula mannanilytica</name>
    <dbReference type="NCBI Taxonomy" id="2509225"/>
    <lineage>
        <taxon>Archaea</taxon>
        <taxon>Methanobacteriati</taxon>
        <taxon>Methanobacteriota</taxon>
        <taxon>Stenosarchaea group</taxon>
        <taxon>Halobacteria</taxon>
        <taxon>Halobacteriales</taxon>
        <taxon>Haloarculaceae</taxon>
        <taxon>Haloarcula</taxon>
    </lineage>
</organism>
<dbReference type="InterPro" id="IPR055898">
    <property type="entry name" value="DUF7475"/>
</dbReference>
<keyword evidence="1" id="KW-0812">Transmembrane</keyword>
<proteinExistence type="predicted"/>
<feature type="transmembrane region" description="Helical" evidence="1">
    <location>
        <begin position="21"/>
        <end position="42"/>
    </location>
</feature>
<feature type="transmembrane region" description="Helical" evidence="1">
    <location>
        <begin position="104"/>
        <end position="126"/>
    </location>
</feature>
<feature type="transmembrane region" description="Helical" evidence="1">
    <location>
        <begin position="73"/>
        <end position="92"/>
    </location>
</feature>
<keyword evidence="3" id="KW-1185">Reference proteome</keyword>
<sequence>MATAETQGLSLRTASLGGLEWTGIVAALVSAVIHIRLGVGFAPSPLGISFILAGLGFLGAIALVLVDYRRRTVYAVGVPFTLVQIVAWYYVNFVAMGKSFPGEIGTLGAIDKIAQIVLIAVLVVLLRQRS</sequence>
<gene>
    <name evidence="2" type="ORF">Harman_11250</name>
</gene>
<dbReference type="AlphaFoldDB" id="A0A4C2EIN2"/>